<evidence type="ECO:0000313" key="7">
    <source>
        <dbReference type="EMBL" id="MBO0662558.1"/>
    </source>
</evidence>
<dbReference type="GO" id="GO:0005524">
    <property type="term" value="F:ATP binding"/>
    <property type="evidence" value="ECO:0007669"/>
    <property type="project" value="UniProtKB-KW"/>
</dbReference>
<feature type="domain" description="ABC transporter" evidence="6">
    <location>
        <begin position="5"/>
        <end position="256"/>
    </location>
</feature>
<accession>A0A939FV72</accession>
<dbReference type="AlphaFoldDB" id="A0A939FV72"/>
<dbReference type="PROSITE" id="PS00211">
    <property type="entry name" value="ABC_TRANSPORTER_1"/>
    <property type="match status" value="1"/>
</dbReference>
<comment type="subcellular location">
    <subcellularLocation>
        <location evidence="1">Cell inner membrane</location>
        <topology evidence="1">Peripheral membrane protein</topology>
    </subcellularLocation>
</comment>
<evidence type="ECO:0000256" key="4">
    <source>
        <dbReference type="ARBA" id="ARBA00022741"/>
    </source>
</evidence>
<name>A0A939FV72_9HYPH</name>
<dbReference type="InterPro" id="IPR017871">
    <property type="entry name" value="ABC_transporter-like_CS"/>
</dbReference>
<evidence type="ECO:0000256" key="5">
    <source>
        <dbReference type="ARBA" id="ARBA00022840"/>
    </source>
</evidence>
<dbReference type="NCBIfam" id="NF007739">
    <property type="entry name" value="PRK10419.1"/>
    <property type="match status" value="2"/>
</dbReference>
<dbReference type="InterPro" id="IPR003439">
    <property type="entry name" value="ABC_transporter-like_ATP-bd"/>
</dbReference>
<dbReference type="Gene3D" id="3.40.50.300">
    <property type="entry name" value="P-loop containing nucleotide triphosphate hydrolases"/>
    <property type="match status" value="2"/>
</dbReference>
<dbReference type="SMART" id="SM00382">
    <property type="entry name" value="AAA"/>
    <property type="match status" value="2"/>
</dbReference>
<dbReference type="Pfam" id="PF00005">
    <property type="entry name" value="ABC_tran"/>
    <property type="match status" value="2"/>
</dbReference>
<keyword evidence="5 7" id="KW-0067">ATP-binding</keyword>
<dbReference type="InterPro" id="IPR050319">
    <property type="entry name" value="ABC_transp_ATP-bind"/>
</dbReference>
<evidence type="ECO:0000256" key="1">
    <source>
        <dbReference type="ARBA" id="ARBA00004417"/>
    </source>
</evidence>
<dbReference type="InterPro" id="IPR027417">
    <property type="entry name" value="P-loop_NTPase"/>
</dbReference>
<reference evidence="7" key="1">
    <citation type="submission" date="2021-03" db="EMBL/GenBank/DDBJ databases">
        <title>Whole genome sequence of Jiella sp. CQZ9-1.</title>
        <authorList>
            <person name="Tuo L."/>
        </authorList>
    </citation>
    <scope>NUCLEOTIDE SEQUENCE</scope>
    <source>
        <strain evidence="7">CQZ9-1</strain>
    </source>
</reference>
<dbReference type="GO" id="GO:0016887">
    <property type="term" value="F:ATP hydrolysis activity"/>
    <property type="evidence" value="ECO:0007669"/>
    <property type="project" value="InterPro"/>
</dbReference>
<comment type="similarity">
    <text evidence="2">Belongs to the ABC transporter superfamily.</text>
</comment>
<dbReference type="Proteomes" id="UP000664122">
    <property type="component" value="Unassembled WGS sequence"/>
</dbReference>
<dbReference type="EMBL" id="JAFMPP010000005">
    <property type="protein sequence ID" value="MBO0662558.1"/>
    <property type="molecule type" value="Genomic_DNA"/>
</dbReference>
<dbReference type="InterPro" id="IPR013563">
    <property type="entry name" value="Oligopep_ABC_C"/>
</dbReference>
<dbReference type="Pfam" id="PF08352">
    <property type="entry name" value="oligo_HPY"/>
    <property type="match status" value="2"/>
</dbReference>
<dbReference type="InterPro" id="IPR003593">
    <property type="entry name" value="AAA+_ATPase"/>
</dbReference>
<proteinExistence type="inferred from homology"/>
<dbReference type="GO" id="GO:0055085">
    <property type="term" value="P:transmembrane transport"/>
    <property type="evidence" value="ECO:0007669"/>
    <property type="project" value="UniProtKB-ARBA"/>
</dbReference>
<dbReference type="FunFam" id="3.40.50.300:FF:002585">
    <property type="entry name" value="Glutathione import ATP-binding protein GsiA"/>
    <property type="match status" value="1"/>
</dbReference>
<gene>
    <name evidence="7" type="ORF">J1C48_08220</name>
</gene>
<protein>
    <submittedName>
        <fullName evidence="7">ABC transporter ATP-binding protein</fullName>
    </submittedName>
</protein>
<dbReference type="RefSeq" id="WP_207257336.1">
    <property type="nucleotide sequence ID" value="NZ_JAFMPP010000005.1"/>
</dbReference>
<keyword evidence="3" id="KW-0813">Transport</keyword>
<dbReference type="PANTHER" id="PTHR43776:SF7">
    <property type="entry name" value="D,D-DIPEPTIDE TRANSPORT ATP-BINDING PROTEIN DDPF-RELATED"/>
    <property type="match status" value="1"/>
</dbReference>
<evidence type="ECO:0000259" key="6">
    <source>
        <dbReference type="PROSITE" id="PS50893"/>
    </source>
</evidence>
<evidence type="ECO:0000313" key="8">
    <source>
        <dbReference type="Proteomes" id="UP000664122"/>
    </source>
</evidence>
<dbReference type="SUPFAM" id="SSF52540">
    <property type="entry name" value="P-loop containing nucleoside triphosphate hydrolases"/>
    <property type="match status" value="2"/>
</dbReference>
<dbReference type="GO" id="GO:0015833">
    <property type="term" value="P:peptide transport"/>
    <property type="evidence" value="ECO:0007669"/>
    <property type="project" value="InterPro"/>
</dbReference>
<dbReference type="CDD" id="cd03257">
    <property type="entry name" value="ABC_NikE_OppD_transporters"/>
    <property type="match status" value="2"/>
</dbReference>
<feature type="domain" description="ABC transporter" evidence="6">
    <location>
        <begin position="279"/>
        <end position="526"/>
    </location>
</feature>
<organism evidence="7 8">
    <name type="scientific">Jiella flava</name>
    <dbReference type="NCBI Taxonomy" id="2816857"/>
    <lineage>
        <taxon>Bacteria</taxon>
        <taxon>Pseudomonadati</taxon>
        <taxon>Pseudomonadota</taxon>
        <taxon>Alphaproteobacteria</taxon>
        <taxon>Hyphomicrobiales</taxon>
        <taxon>Aurantimonadaceae</taxon>
        <taxon>Jiella</taxon>
    </lineage>
</organism>
<sequence length="567" mass="60979">MSNIVEIRNLRVKAKTDSGRVVEIIKGVDLEIAKGEVVALIGESGSGKTTIALTLLGHTRSGCSIASGSVTVDGRDTVAMSEAERRRFRGTTVAYVPQSAAAAFNPSKTIMDQVVEVARIHDLMPAAVARQKAVELFRALVLPDPETIGARYPHQVSGGQLQRLAAAMALIGDPQVMVFDEPTTALDVTTQIEVLRAFKAVLRDRGMAGIYVSHDLAVVAQIADRIVVLKDGEVQEVGTTEAVVNHPSHDYTRALISAFHPQAKSSPPSDAAAPAAPILQVKSLMAGYGAMGQDGLPKYVVLKDVDLTLERGRSLGIIGESGSGKSTLARAIAGLLPPAAGQIEMNGKALAGGVRQRSKEELRRLQIVFQLADTALNPNKPVGAILARPLFFYHAMRGAARAAEVDRLLDMVRLPKALKYRLPSELSGGQKQRVNFARALAAKPDLILCDEITSALDTVVAAAVLELLDELQRELGLTYMFISHDLSTVEAICDRVAVMYEGAKVEEMPTSRMKSGAEHPYSRLLISSVPQLDTGWLDGLDDDPLLRSAMADRRAAERWAVARRQRS</sequence>
<dbReference type="PANTHER" id="PTHR43776">
    <property type="entry name" value="TRANSPORT ATP-BINDING PROTEIN"/>
    <property type="match status" value="1"/>
</dbReference>
<evidence type="ECO:0000256" key="2">
    <source>
        <dbReference type="ARBA" id="ARBA00005417"/>
    </source>
</evidence>
<keyword evidence="8" id="KW-1185">Reference proteome</keyword>
<dbReference type="PROSITE" id="PS50893">
    <property type="entry name" value="ABC_TRANSPORTER_2"/>
    <property type="match status" value="2"/>
</dbReference>
<dbReference type="GO" id="GO:0005886">
    <property type="term" value="C:plasma membrane"/>
    <property type="evidence" value="ECO:0007669"/>
    <property type="project" value="UniProtKB-SubCell"/>
</dbReference>
<comment type="caution">
    <text evidence="7">The sequence shown here is derived from an EMBL/GenBank/DDBJ whole genome shotgun (WGS) entry which is preliminary data.</text>
</comment>
<keyword evidence="4" id="KW-0547">Nucleotide-binding</keyword>
<evidence type="ECO:0000256" key="3">
    <source>
        <dbReference type="ARBA" id="ARBA00022448"/>
    </source>
</evidence>